<proteinExistence type="predicted"/>
<evidence type="ECO:0000313" key="1">
    <source>
        <dbReference type="EMBL" id="KAI5676050.1"/>
    </source>
</evidence>
<name>A0ACC0BTU8_CATRO</name>
<gene>
    <name evidence="1" type="ORF">M9H77_07000</name>
</gene>
<accession>A0ACC0BTU8</accession>
<evidence type="ECO:0000313" key="2">
    <source>
        <dbReference type="Proteomes" id="UP001060085"/>
    </source>
</evidence>
<protein>
    <submittedName>
        <fullName evidence="1">Uncharacterized protein</fullName>
    </submittedName>
</protein>
<keyword evidence="2" id="KW-1185">Reference proteome</keyword>
<dbReference type="EMBL" id="CM044702">
    <property type="protein sequence ID" value="KAI5676050.1"/>
    <property type="molecule type" value="Genomic_DNA"/>
</dbReference>
<comment type="caution">
    <text evidence="1">The sequence shown here is derived from an EMBL/GenBank/DDBJ whole genome shotgun (WGS) entry which is preliminary data.</text>
</comment>
<sequence>MCIIAFGGNLFLLVPSMTNFLSSHFPIEDPLMSNSAMFDPSCYGFDNSDDTSLNLHQNFLFYHLPFKDLFWRHDLAKEQCFGNIHSIVPFNASISNVSHLLWLFEGLDSKTNPFKGGADGMTWDRHENIESFQGSVTRSRVRKMEEET</sequence>
<organism evidence="1 2">
    <name type="scientific">Catharanthus roseus</name>
    <name type="common">Madagascar periwinkle</name>
    <name type="synonym">Vinca rosea</name>
    <dbReference type="NCBI Taxonomy" id="4058"/>
    <lineage>
        <taxon>Eukaryota</taxon>
        <taxon>Viridiplantae</taxon>
        <taxon>Streptophyta</taxon>
        <taxon>Embryophyta</taxon>
        <taxon>Tracheophyta</taxon>
        <taxon>Spermatophyta</taxon>
        <taxon>Magnoliopsida</taxon>
        <taxon>eudicotyledons</taxon>
        <taxon>Gunneridae</taxon>
        <taxon>Pentapetalae</taxon>
        <taxon>asterids</taxon>
        <taxon>lamiids</taxon>
        <taxon>Gentianales</taxon>
        <taxon>Apocynaceae</taxon>
        <taxon>Rauvolfioideae</taxon>
        <taxon>Vinceae</taxon>
        <taxon>Catharanthinae</taxon>
        <taxon>Catharanthus</taxon>
    </lineage>
</organism>
<reference evidence="2" key="1">
    <citation type="journal article" date="2023" name="Nat. Plants">
        <title>Single-cell RNA sequencing provides a high-resolution roadmap for understanding the multicellular compartmentation of specialized metabolism.</title>
        <authorList>
            <person name="Sun S."/>
            <person name="Shen X."/>
            <person name="Li Y."/>
            <person name="Li Y."/>
            <person name="Wang S."/>
            <person name="Li R."/>
            <person name="Zhang H."/>
            <person name="Shen G."/>
            <person name="Guo B."/>
            <person name="Wei J."/>
            <person name="Xu J."/>
            <person name="St-Pierre B."/>
            <person name="Chen S."/>
            <person name="Sun C."/>
        </authorList>
    </citation>
    <scope>NUCLEOTIDE SEQUENCE [LARGE SCALE GENOMIC DNA]</scope>
</reference>
<dbReference type="Proteomes" id="UP001060085">
    <property type="component" value="Linkage Group LG02"/>
</dbReference>